<sequence>MTTKSIIVPDGTKIVYDEYGSMTHATIFLLHGNGSSARYFKPQIEQYARYFHVIALDSRGHGRSSNTKNKIEIMAIVSDIEFMRKTFNLSQFIILGYSDGANIAIKYATVYPNRVYRMVLNAPNLSKKGIYKILWWLDSFAQHLTRVLAPISHYAARRHKQLHVMSEPLNISRGDLQRVAGDVLLVIGSFDLVKRRHIERIRQLLPHAEMMVIPRHSHFITYTNPKKFSRLVMPFLLGGIKHAKN</sequence>
<name>A0A5A5TZD7_LEUCI</name>
<dbReference type="EMBL" id="BJJW01000001">
    <property type="protein sequence ID" value="GDZ82824.1"/>
    <property type="molecule type" value="Genomic_DNA"/>
</dbReference>
<accession>A0A5A5TZD7</accession>
<dbReference type="InterPro" id="IPR000073">
    <property type="entry name" value="AB_hydrolase_1"/>
</dbReference>
<dbReference type="Gene3D" id="3.40.50.1820">
    <property type="entry name" value="alpha/beta hydrolase"/>
    <property type="match status" value="1"/>
</dbReference>
<dbReference type="OMA" id="GIIGIDM"/>
<dbReference type="InterPro" id="IPR029058">
    <property type="entry name" value="AB_hydrolase_fold"/>
</dbReference>
<keyword evidence="1" id="KW-0378">Hydrolase</keyword>
<comment type="caution">
    <text evidence="1">The sequence shown here is derived from an EMBL/GenBank/DDBJ whole genome shotgun (WGS) entry which is preliminary data.</text>
</comment>
<protein>
    <submittedName>
        <fullName evidence="1">Alpha/beta hydrolase</fullName>
    </submittedName>
</protein>
<reference evidence="1 2" key="1">
    <citation type="submission" date="2019-04" db="EMBL/GenBank/DDBJ databases">
        <title>A pseudo-fructophilic Leuconostoc citreum strain F192-5 isolated from peel of satsuma mandarin: the first report for isolation and characterization of strain-dependent fructophilic-like characteristics.</title>
        <authorList>
            <person name="Maeno S."/>
            <person name="Tanizawa Y."/>
            <person name="Kajikawa A."/>
            <person name="Kanesaki Y."/>
            <person name="Kubota E."/>
            <person name="Arita M."/>
            <person name="Leon D."/>
            <person name="Endo A."/>
        </authorList>
    </citation>
    <scope>NUCLEOTIDE SEQUENCE [LARGE SCALE GENOMIC DNA]</scope>
    <source>
        <strain evidence="1 2">F192-5</strain>
    </source>
</reference>
<dbReference type="RefSeq" id="WP_004905161.1">
    <property type="nucleotide sequence ID" value="NZ_BJJW01000001.1"/>
</dbReference>
<proteinExistence type="predicted"/>
<organism evidence="1 2">
    <name type="scientific">Leuconostoc citreum</name>
    <dbReference type="NCBI Taxonomy" id="33964"/>
    <lineage>
        <taxon>Bacteria</taxon>
        <taxon>Bacillati</taxon>
        <taxon>Bacillota</taxon>
        <taxon>Bacilli</taxon>
        <taxon>Lactobacillales</taxon>
        <taxon>Lactobacillaceae</taxon>
        <taxon>Leuconostoc</taxon>
    </lineage>
</organism>
<dbReference type="PANTHER" id="PTHR43798:SF33">
    <property type="entry name" value="HYDROLASE, PUTATIVE (AFU_ORTHOLOGUE AFUA_2G14860)-RELATED"/>
    <property type="match status" value="1"/>
</dbReference>
<dbReference type="Proteomes" id="UP000323274">
    <property type="component" value="Unassembled WGS sequence"/>
</dbReference>
<dbReference type="GO" id="GO:0016787">
    <property type="term" value="F:hydrolase activity"/>
    <property type="evidence" value="ECO:0007669"/>
    <property type="project" value="UniProtKB-KW"/>
</dbReference>
<dbReference type="PANTHER" id="PTHR43798">
    <property type="entry name" value="MONOACYLGLYCEROL LIPASE"/>
    <property type="match status" value="1"/>
</dbReference>
<dbReference type="AlphaFoldDB" id="A0A5A5TZD7"/>
<dbReference type="GO" id="GO:0016020">
    <property type="term" value="C:membrane"/>
    <property type="evidence" value="ECO:0007669"/>
    <property type="project" value="TreeGrafter"/>
</dbReference>
<dbReference type="Pfam" id="PF00561">
    <property type="entry name" value="Abhydrolase_1"/>
    <property type="match status" value="1"/>
</dbReference>
<evidence type="ECO:0000313" key="1">
    <source>
        <dbReference type="EMBL" id="GDZ82824.1"/>
    </source>
</evidence>
<evidence type="ECO:0000313" key="2">
    <source>
        <dbReference type="Proteomes" id="UP000323274"/>
    </source>
</evidence>
<dbReference type="PRINTS" id="PR00111">
    <property type="entry name" value="ABHYDROLASE"/>
</dbReference>
<dbReference type="GeneID" id="61102700"/>
<dbReference type="InterPro" id="IPR050266">
    <property type="entry name" value="AB_hydrolase_sf"/>
</dbReference>
<dbReference type="SUPFAM" id="SSF53474">
    <property type="entry name" value="alpha/beta-Hydrolases"/>
    <property type="match status" value="1"/>
</dbReference>
<gene>
    <name evidence="1" type="ORF">LCIT_00660</name>
</gene>